<dbReference type="EMBL" id="JAEDAM010000005">
    <property type="protein sequence ID" value="MBS8121555.1"/>
    <property type="molecule type" value="Genomic_DNA"/>
</dbReference>
<comment type="caution">
    <text evidence="2">The sequence shown here is derived from an EMBL/GenBank/DDBJ whole genome shotgun (WGS) entry which is preliminary data.</text>
</comment>
<accession>A0ABS5QJV9</accession>
<dbReference type="Gene3D" id="3.30.300.130">
    <property type="entry name" value="Fe-S cluster assembly (FSCA)"/>
    <property type="match status" value="1"/>
</dbReference>
<sequence>MNKFEIIEDLLQEVYDPDFPAIDIYNLGLIRDIKIEENYIQIIMTLTTPACPSADLIMNLVEQAINDEYPKDKVEVELTFDPLWSPDMIKDEDLKRMFE</sequence>
<dbReference type="PANTHER" id="PTHR42831">
    <property type="entry name" value="FE-S PROTEIN MATURATION AUXILIARY FACTOR YITW"/>
    <property type="match status" value="1"/>
</dbReference>
<gene>
    <name evidence="2" type="ORF">VAMP_8n126</name>
</gene>
<dbReference type="InterPro" id="IPR034904">
    <property type="entry name" value="FSCA_dom_sf"/>
</dbReference>
<dbReference type="SUPFAM" id="SSF117916">
    <property type="entry name" value="Fe-S cluster assembly (FSCA) domain-like"/>
    <property type="match status" value="1"/>
</dbReference>
<evidence type="ECO:0000313" key="2">
    <source>
        <dbReference type="EMBL" id="MBS8121555.1"/>
    </source>
</evidence>
<dbReference type="InterPro" id="IPR002744">
    <property type="entry name" value="MIP18-like"/>
</dbReference>
<organism evidence="2 3">
    <name type="scientific">Candidatus Vampirococcus lugosii</name>
    <dbReference type="NCBI Taxonomy" id="2789015"/>
    <lineage>
        <taxon>Bacteria</taxon>
        <taxon>Candidatus Absconditibacteriota</taxon>
        <taxon>Vampirococcus</taxon>
    </lineage>
</organism>
<dbReference type="Proteomes" id="UP000680365">
    <property type="component" value="Unassembled WGS sequence"/>
</dbReference>
<evidence type="ECO:0000259" key="1">
    <source>
        <dbReference type="Pfam" id="PF01883"/>
    </source>
</evidence>
<dbReference type="InterPro" id="IPR052339">
    <property type="entry name" value="Fe-S_Maturation_MIP18"/>
</dbReference>
<proteinExistence type="predicted"/>
<feature type="domain" description="MIP18 family-like" evidence="1">
    <location>
        <begin position="7"/>
        <end position="77"/>
    </location>
</feature>
<name>A0ABS5QJV9_9BACT</name>
<protein>
    <submittedName>
        <fullName evidence="2">FeS assembly SUF system protein</fullName>
    </submittedName>
</protein>
<dbReference type="Pfam" id="PF01883">
    <property type="entry name" value="FeS_assembly_P"/>
    <property type="match status" value="1"/>
</dbReference>
<reference evidence="2 3" key="1">
    <citation type="journal article" date="2021" name="Nat. Commun.">
        <title>Reductive evolution and unique predatory mode in the CPR bacterium Vampirococcus lugosii.</title>
        <authorList>
            <person name="Moreira D."/>
            <person name="Zivanovic Y."/>
            <person name="Lopez-Archilla A.I."/>
            <person name="Iniesto M."/>
            <person name="Lopez-Garcia P."/>
        </authorList>
    </citation>
    <scope>NUCLEOTIDE SEQUENCE [LARGE SCALE GENOMIC DNA]</scope>
    <source>
        <strain evidence="2">Chiprana</strain>
    </source>
</reference>
<dbReference type="PANTHER" id="PTHR42831:SF1">
    <property type="entry name" value="FE-S PROTEIN MATURATION AUXILIARY FACTOR YITW"/>
    <property type="match status" value="1"/>
</dbReference>
<dbReference type="RefSeq" id="WP_213348205.1">
    <property type="nucleotide sequence ID" value="NZ_JAEDAM010000005.1"/>
</dbReference>
<keyword evidence="3" id="KW-1185">Reference proteome</keyword>
<evidence type="ECO:0000313" key="3">
    <source>
        <dbReference type="Proteomes" id="UP000680365"/>
    </source>
</evidence>